<protein>
    <submittedName>
        <fullName evidence="3">Uncharacterized protein</fullName>
    </submittedName>
</protein>
<keyword evidence="4" id="KW-1185">Reference proteome</keyword>
<feature type="region of interest" description="Disordered" evidence="2">
    <location>
        <begin position="18"/>
        <end position="59"/>
    </location>
</feature>
<feature type="compositionally biased region" description="Low complexity" evidence="2">
    <location>
        <begin position="18"/>
        <end position="52"/>
    </location>
</feature>
<evidence type="ECO:0000256" key="1">
    <source>
        <dbReference type="SAM" id="Coils"/>
    </source>
</evidence>
<evidence type="ECO:0000313" key="4">
    <source>
        <dbReference type="Proteomes" id="UP000192596"/>
    </source>
</evidence>
<evidence type="ECO:0000256" key="2">
    <source>
        <dbReference type="SAM" id="MobiDB-lite"/>
    </source>
</evidence>
<dbReference type="AlphaFoldDB" id="A0A1V8SQ46"/>
<dbReference type="EMBL" id="NAJO01000032">
    <property type="protein sequence ID" value="OQO01154.1"/>
    <property type="molecule type" value="Genomic_DNA"/>
</dbReference>
<reference evidence="4" key="1">
    <citation type="submission" date="2017-03" db="EMBL/GenBank/DDBJ databases">
        <title>Genomes of endolithic fungi from Antarctica.</title>
        <authorList>
            <person name="Coleine C."/>
            <person name="Masonjones S."/>
            <person name="Stajich J.E."/>
        </authorList>
    </citation>
    <scope>NUCLEOTIDE SEQUENCE [LARGE SCALE GENOMIC DNA]</scope>
    <source>
        <strain evidence="4">CCFEE 5527</strain>
    </source>
</reference>
<accession>A0A1V8SQ46</accession>
<feature type="coiled-coil region" evidence="1">
    <location>
        <begin position="365"/>
        <end position="402"/>
    </location>
</feature>
<gene>
    <name evidence="3" type="ORF">B0A48_13397</name>
</gene>
<dbReference type="Proteomes" id="UP000192596">
    <property type="component" value="Unassembled WGS sequence"/>
</dbReference>
<proteinExistence type="predicted"/>
<comment type="caution">
    <text evidence="3">The sequence shown here is derived from an EMBL/GenBank/DDBJ whole genome shotgun (WGS) entry which is preliminary data.</text>
</comment>
<dbReference type="InParanoid" id="A0A1V8SQ46"/>
<evidence type="ECO:0000313" key="3">
    <source>
        <dbReference type="EMBL" id="OQO01154.1"/>
    </source>
</evidence>
<keyword evidence="1" id="KW-0175">Coiled coil</keyword>
<sequence>MVYSRGTHHLRLYSDVVRSDSNSSSLRSHQPTSSLSTPDKSSTASSASTGPPLNALTAPKGLNLGYKAHGRYPRGLHTGVQTSKYPDPLVGLGMPLSPYHVAVLSGATKNGFSDSAPAQTVPLATSSTASSFASSRDSEDPADVHHYYLEDYLAFRAARKGKSKVASCSRILTSAPAISDNPAIGNVAPAAAPSAADLESLMPKMTYREHYYITEFSDGRTQLDFYRRPTEATRKAAQDDFDEECRQKALALQKEKAKAKASMTPELVEGLDHTITKLSDGRIERHFHHEAAMRAWQAKQDKLYLERLEEERRQHVLALEKKIEEAPKAGLIPEVTYFENHSIVKFADGTTRLEFYSRMGEAAYYRELEELEDERQRRALTLQREEEAKQRLEREYLREETVRFRTWRDEHLRLASERSFYAYIEHVRHLEYLEWSRREEAMAREQASLWLQRARDGIEARERLRAQIEHLSGPVDISSEGTFSRESLEEWTSLMSEMTASVDEDTRPEFREYAEEHLR</sequence>
<organism evidence="3 4">
    <name type="scientific">Cryoendolithus antarcticus</name>
    <dbReference type="NCBI Taxonomy" id="1507870"/>
    <lineage>
        <taxon>Eukaryota</taxon>
        <taxon>Fungi</taxon>
        <taxon>Dikarya</taxon>
        <taxon>Ascomycota</taxon>
        <taxon>Pezizomycotina</taxon>
        <taxon>Dothideomycetes</taxon>
        <taxon>Dothideomycetidae</taxon>
        <taxon>Cladosporiales</taxon>
        <taxon>Cladosporiaceae</taxon>
        <taxon>Cryoendolithus</taxon>
    </lineage>
</organism>
<name>A0A1V8SQ46_9PEZI</name>